<name>F3CGL4_PSESG</name>
<accession>F3CGL4</accession>
<dbReference type="Proteomes" id="UP000005466">
    <property type="component" value="Unassembled WGS sequence"/>
</dbReference>
<dbReference type="AlphaFoldDB" id="F3CGL4"/>
<protein>
    <submittedName>
        <fullName evidence="1">Uncharacterized protein</fullName>
    </submittedName>
</protein>
<organism evidence="1 2">
    <name type="scientific">Pseudomonas savastanoi pv. glycinea str. race 4</name>
    <dbReference type="NCBI Taxonomy" id="875330"/>
    <lineage>
        <taxon>Bacteria</taxon>
        <taxon>Pseudomonadati</taxon>
        <taxon>Pseudomonadota</taxon>
        <taxon>Gammaproteobacteria</taxon>
        <taxon>Pseudomonadales</taxon>
        <taxon>Pseudomonadaceae</taxon>
        <taxon>Pseudomonas</taxon>
    </lineage>
</organism>
<sequence>TTYFRRSYWLFRGKGRSQSFGNGPGFKTIGAYTRHQELPFTEQRCIRRPPDLLLKAQADTVQFGYFCTYKQ</sequence>
<dbReference type="EMBL" id="ADWY01002695">
    <property type="protein sequence ID" value="EGH18406.1"/>
    <property type="molecule type" value="Genomic_DNA"/>
</dbReference>
<reference evidence="1 2" key="1">
    <citation type="journal article" date="2011" name="PLoS Pathog.">
        <title>Dynamic evolution of pathogenicity revealed by sequencing and comparative genomics of 19 Pseudomonas syringae isolates.</title>
        <authorList>
            <person name="Baltrus D.A."/>
            <person name="Nishimura M.T."/>
            <person name="Romanchuk A."/>
            <person name="Chang J.H."/>
            <person name="Mukhtar M.S."/>
            <person name="Cherkis K."/>
            <person name="Roach J."/>
            <person name="Grant S.R."/>
            <person name="Jones C.D."/>
            <person name="Dangl J.L."/>
        </authorList>
    </citation>
    <scope>NUCLEOTIDE SEQUENCE [LARGE SCALE GENOMIC DNA]</scope>
    <source>
        <strain evidence="2">race 4</strain>
    </source>
</reference>
<comment type="caution">
    <text evidence="1">The sequence shown here is derived from an EMBL/GenBank/DDBJ whole genome shotgun (WGS) entry which is preliminary data.</text>
</comment>
<feature type="non-terminal residue" evidence="1">
    <location>
        <position position="71"/>
    </location>
</feature>
<evidence type="ECO:0000313" key="2">
    <source>
        <dbReference type="Proteomes" id="UP000005466"/>
    </source>
</evidence>
<feature type="non-terminal residue" evidence="1">
    <location>
        <position position="1"/>
    </location>
</feature>
<proteinExistence type="predicted"/>
<evidence type="ECO:0000313" key="1">
    <source>
        <dbReference type="EMBL" id="EGH18406.1"/>
    </source>
</evidence>
<gene>
    <name evidence="1" type="ORF">Pgy4_36175</name>
</gene>